<evidence type="ECO:0000313" key="2">
    <source>
        <dbReference type="EMBL" id="AQZ50547.1"/>
    </source>
</evidence>
<protein>
    <submittedName>
        <fullName evidence="2">DNA binding domain, excisionase family</fullName>
    </submittedName>
</protein>
<proteinExistence type="predicted"/>
<dbReference type="InterPro" id="IPR010093">
    <property type="entry name" value="SinI_DNA-bd"/>
</dbReference>
<dbReference type="KEGG" id="mmed:Mame_01177"/>
<accession>A0A1U9YYM9</accession>
<reference evidence="2 3" key="1">
    <citation type="submission" date="2017-03" db="EMBL/GenBank/DDBJ databases">
        <title>Foreign affairs: Plasmid Transfer between Roseobacters and Rhizobia.</title>
        <authorList>
            <person name="Bartling P."/>
            <person name="Bunk B."/>
            <person name="Overmann J."/>
            <person name="Brinkmann H."/>
            <person name="Petersen J."/>
        </authorList>
    </citation>
    <scope>NUCLEOTIDE SEQUENCE [LARGE SCALE GENOMIC DNA]</scope>
    <source>
        <strain evidence="2 3">MACL11</strain>
    </source>
</reference>
<dbReference type="RefSeq" id="WP_018066053.1">
    <property type="nucleotide sequence ID" value="NZ_AQWH01000019.1"/>
</dbReference>
<gene>
    <name evidence="2" type="ORF">Mame_01177</name>
</gene>
<dbReference type="Proteomes" id="UP000191135">
    <property type="component" value="Chromosome"/>
</dbReference>
<keyword evidence="3" id="KW-1185">Reference proteome</keyword>
<dbReference type="STRING" id="1122214.Mame_01177"/>
<dbReference type="GO" id="GO:0003677">
    <property type="term" value="F:DNA binding"/>
    <property type="evidence" value="ECO:0007669"/>
    <property type="project" value="InterPro"/>
</dbReference>
<feature type="domain" description="Helix-turn-helix" evidence="1">
    <location>
        <begin position="14"/>
        <end position="57"/>
    </location>
</feature>
<evidence type="ECO:0000259" key="1">
    <source>
        <dbReference type="Pfam" id="PF12728"/>
    </source>
</evidence>
<dbReference type="EMBL" id="CP020330">
    <property type="protein sequence ID" value="AQZ50547.1"/>
    <property type="molecule type" value="Genomic_DNA"/>
</dbReference>
<dbReference type="InterPro" id="IPR041657">
    <property type="entry name" value="HTH_17"/>
</dbReference>
<evidence type="ECO:0000313" key="3">
    <source>
        <dbReference type="Proteomes" id="UP000191135"/>
    </source>
</evidence>
<sequence>MAENETLDLVWGAAEIAKVIGLSRPQTYNLLNKGELPAKKMGPRKWVARRSELEKHFSGTAA</sequence>
<dbReference type="NCBIfam" id="TIGR01764">
    <property type="entry name" value="excise"/>
    <property type="match status" value="1"/>
</dbReference>
<dbReference type="OrthoDB" id="8283535at2"/>
<organism evidence="2 3">
    <name type="scientific">Martelella mediterranea DSM 17316</name>
    <dbReference type="NCBI Taxonomy" id="1122214"/>
    <lineage>
        <taxon>Bacteria</taxon>
        <taxon>Pseudomonadati</taxon>
        <taxon>Pseudomonadota</taxon>
        <taxon>Alphaproteobacteria</taxon>
        <taxon>Hyphomicrobiales</taxon>
        <taxon>Aurantimonadaceae</taxon>
        <taxon>Martelella</taxon>
    </lineage>
</organism>
<name>A0A1U9YYM9_9HYPH</name>
<dbReference type="AlphaFoldDB" id="A0A1U9YYM9"/>
<dbReference type="Pfam" id="PF12728">
    <property type="entry name" value="HTH_17"/>
    <property type="match status" value="1"/>
</dbReference>